<accession>A0ABM9APD0</accession>
<gene>
    <name evidence="2" type="ORF">EMA8858_01464</name>
</gene>
<dbReference type="Proteomes" id="UP000837932">
    <property type="component" value="Unassembled WGS sequence"/>
</dbReference>
<sequence>MKKTIRQKIATMLTIVLTISNLVMARQSFIEPPKNAEIKIKTSAKCSMCKKRIERDLGVSKGIINSNLDLTDKVVTIKYNTKKTSPEKIKEVISKIGYDADEVIADQKSHAALPDCCQKTAEGHKD</sequence>
<comment type="caution">
    <text evidence="2">The sequence shown here is derived from an EMBL/GenBank/DDBJ whole genome shotgun (WGS) entry which is preliminary data.</text>
</comment>
<evidence type="ECO:0000313" key="2">
    <source>
        <dbReference type="EMBL" id="CAH0995343.1"/>
    </source>
</evidence>
<protein>
    <recommendedName>
        <fullName evidence="1">HMA domain-containing protein</fullName>
    </recommendedName>
</protein>
<evidence type="ECO:0000259" key="1">
    <source>
        <dbReference type="PROSITE" id="PS50846"/>
    </source>
</evidence>
<name>A0ABM9APD0_9BACT</name>
<dbReference type="PROSITE" id="PS50846">
    <property type="entry name" value="HMA_2"/>
    <property type="match status" value="1"/>
</dbReference>
<dbReference type="SUPFAM" id="SSF55008">
    <property type="entry name" value="HMA, heavy metal-associated domain"/>
    <property type="match status" value="1"/>
</dbReference>
<dbReference type="CDD" id="cd00371">
    <property type="entry name" value="HMA"/>
    <property type="match status" value="1"/>
</dbReference>
<reference evidence="2" key="1">
    <citation type="submission" date="2021-12" db="EMBL/GenBank/DDBJ databases">
        <authorList>
            <person name="Rodrigo-Torres L."/>
            <person name="Arahal R. D."/>
            <person name="Lucena T."/>
        </authorList>
    </citation>
    <scope>NUCLEOTIDE SEQUENCE</scope>
    <source>
        <strain evidence="2">CECT 8858</strain>
    </source>
</reference>
<evidence type="ECO:0000313" key="3">
    <source>
        <dbReference type="Proteomes" id="UP000837932"/>
    </source>
</evidence>
<dbReference type="InterPro" id="IPR036163">
    <property type="entry name" value="HMA_dom_sf"/>
</dbReference>
<organism evidence="2 3">
    <name type="scientific">Emticicia aquatica</name>
    <dbReference type="NCBI Taxonomy" id="1681835"/>
    <lineage>
        <taxon>Bacteria</taxon>
        <taxon>Pseudomonadati</taxon>
        <taxon>Bacteroidota</taxon>
        <taxon>Cytophagia</taxon>
        <taxon>Cytophagales</taxon>
        <taxon>Leadbetterellaceae</taxon>
        <taxon>Emticicia</taxon>
    </lineage>
</organism>
<dbReference type="Pfam" id="PF00403">
    <property type="entry name" value="HMA"/>
    <property type="match status" value="1"/>
</dbReference>
<dbReference type="EMBL" id="CAKLPY010000001">
    <property type="protein sequence ID" value="CAH0995343.1"/>
    <property type="molecule type" value="Genomic_DNA"/>
</dbReference>
<feature type="domain" description="HMA" evidence="1">
    <location>
        <begin position="33"/>
        <end position="101"/>
    </location>
</feature>
<keyword evidence="3" id="KW-1185">Reference proteome</keyword>
<dbReference type="InterPro" id="IPR006121">
    <property type="entry name" value="HMA_dom"/>
</dbReference>
<dbReference type="RefSeq" id="WP_238805886.1">
    <property type="nucleotide sequence ID" value="NZ_CAKLPY010000001.1"/>
</dbReference>
<proteinExistence type="predicted"/>
<dbReference type="Gene3D" id="3.30.70.100">
    <property type="match status" value="1"/>
</dbReference>